<reference evidence="1 5" key="3">
    <citation type="submission" date="2018-03" db="EMBL/GenBank/DDBJ databases">
        <title>Genomic framework for the identification of Micromonospora saelicesensis and Micromonospora noduli.</title>
        <authorList>
            <person name="Riesco R."/>
            <person name="Trujillo M.E."/>
        </authorList>
    </citation>
    <scope>NUCLEOTIDE SEQUENCE [LARGE SCALE GENOMIC DNA]</scope>
    <source>
        <strain evidence="1 5">GAR05</strain>
    </source>
</reference>
<dbReference type="EMBL" id="PYAG01000039">
    <property type="protein sequence ID" value="RAO28085.1"/>
    <property type="molecule type" value="Genomic_DNA"/>
</dbReference>
<evidence type="ECO:0000313" key="3">
    <source>
        <dbReference type="EMBL" id="SCE98705.1"/>
    </source>
</evidence>
<dbReference type="EMBL" id="FMCR01000002">
    <property type="protein sequence ID" value="SCE98705.1"/>
    <property type="molecule type" value="Genomic_DNA"/>
</dbReference>
<keyword evidence="5" id="KW-1185">Reference proteome</keyword>
<evidence type="ECO:0000313" key="1">
    <source>
        <dbReference type="EMBL" id="RAN99419.1"/>
    </source>
</evidence>
<reference evidence="3 4" key="1">
    <citation type="submission" date="2016-06" db="EMBL/GenBank/DDBJ databases">
        <authorList>
            <person name="Kjaerup R.B."/>
            <person name="Dalgaard T.S."/>
            <person name="Juul-Madsen H.R."/>
        </authorList>
    </citation>
    <scope>NUCLEOTIDE SEQUENCE [LARGE SCALE GENOMIC DNA]</scope>
    <source>
        <strain evidence="3 4">DSM 44871</strain>
    </source>
</reference>
<name>A0A1C4WR34_9ACTN</name>
<dbReference type="Proteomes" id="UP000198864">
    <property type="component" value="Unassembled WGS sequence"/>
</dbReference>
<sequence>MNGFEVEPALLRSGGDEVIGAAERFIGQLESFEAKMQGYGEPWGADDIGSLIGIAYTEASTWVLDCIGVAAEEIGSAGSDLTKMADNFELVEDAAAGALRDIQGMLG</sequence>
<evidence type="ECO:0000313" key="6">
    <source>
        <dbReference type="Proteomes" id="UP000249419"/>
    </source>
</evidence>
<dbReference type="EMBL" id="PXXW01000020">
    <property type="protein sequence ID" value="RAN99419.1"/>
    <property type="molecule type" value="Genomic_DNA"/>
</dbReference>
<dbReference type="Proteomes" id="UP000249334">
    <property type="component" value="Unassembled WGS sequence"/>
</dbReference>
<accession>A0A1C4WR34</accession>
<evidence type="ECO:0000313" key="4">
    <source>
        <dbReference type="Proteomes" id="UP000198864"/>
    </source>
</evidence>
<dbReference type="RefSeq" id="WP_091399963.1">
    <property type="nucleotide sequence ID" value="NZ_CP192017.1"/>
</dbReference>
<dbReference type="STRING" id="285676.GA0070561_2935"/>
<evidence type="ECO:0008006" key="7">
    <source>
        <dbReference type="Google" id="ProtNLM"/>
    </source>
</evidence>
<evidence type="ECO:0000313" key="2">
    <source>
        <dbReference type="EMBL" id="RAO28085.1"/>
    </source>
</evidence>
<proteinExistence type="predicted"/>
<evidence type="ECO:0000313" key="5">
    <source>
        <dbReference type="Proteomes" id="UP000249334"/>
    </source>
</evidence>
<dbReference type="AlphaFoldDB" id="A0A1C4WR34"/>
<protein>
    <recommendedName>
        <fullName evidence="7">Excreted virulence factor EspC, type VII ESX diderm</fullName>
    </recommendedName>
</protein>
<gene>
    <name evidence="3" type="ORF">GA0070561_2935</name>
    <name evidence="1" type="ORF">GAR05_02664</name>
    <name evidence="2" type="ORF">PSN13_05973</name>
</gene>
<dbReference type="Proteomes" id="UP000249419">
    <property type="component" value="Unassembled WGS sequence"/>
</dbReference>
<reference evidence="2 6" key="2">
    <citation type="submission" date="2018-03" db="EMBL/GenBank/DDBJ databases">
        <title>Defining the species Micromonospora saelicesensis and Micromonospora noduli under the framework of genomics.</title>
        <authorList>
            <person name="Riesco R."/>
            <person name="Trujillo M.E."/>
        </authorList>
    </citation>
    <scope>NUCLEOTIDE SEQUENCE [LARGE SCALE GENOMIC DNA]</scope>
    <source>
        <strain evidence="2 6">PSN13</strain>
    </source>
</reference>
<organism evidence="3 4">
    <name type="scientific">Micromonospora saelicesensis</name>
    <dbReference type="NCBI Taxonomy" id="285676"/>
    <lineage>
        <taxon>Bacteria</taxon>
        <taxon>Bacillati</taxon>
        <taxon>Actinomycetota</taxon>
        <taxon>Actinomycetes</taxon>
        <taxon>Micromonosporales</taxon>
        <taxon>Micromonosporaceae</taxon>
        <taxon>Micromonospora</taxon>
    </lineage>
</organism>